<dbReference type="PANTHER" id="PTHR11994">
    <property type="entry name" value="60S RIBOSOMAL PROTEIN L11-RELATED"/>
    <property type="match status" value="1"/>
</dbReference>
<dbReference type="GO" id="GO:1990904">
    <property type="term" value="C:ribonucleoprotein complex"/>
    <property type="evidence" value="ECO:0007669"/>
    <property type="project" value="UniProtKB-KW"/>
</dbReference>
<dbReference type="GO" id="GO:0005840">
    <property type="term" value="C:ribosome"/>
    <property type="evidence" value="ECO:0007669"/>
    <property type="project" value="UniProtKB-KW"/>
</dbReference>
<dbReference type="GO" id="GO:0019843">
    <property type="term" value="F:rRNA binding"/>
    <property type="evidence" value="ECO:0007669"/>
    <property type="project" value="UniProtKB-UniRule"/>
</dbReference>
<dbReference type="GO" id="GO:0000049">
    <property type="term" value="F:tRNA binding"/>
    <property type="evidence" value="ECO:0007669"/>
    <property type="project" value="UniProtKB-UniRule"/>
</dbReference>
<comment type="similarity">
    <text evidence="1 5 6">Belongs to the universal ribosomal protein uL5 family.</text>
</comment>
<evidence type="ECO:0000313" key="10">
    <source>
        <dbReference type="Proteomes" id="UP000248688"/>
    </source>
</evidence>
<evidence type="ECO:0000256" key="2">
    <source>
        <dbReference type="ARBA" id="ARBA00022980"/>
    </source>
</evidence>
<gene>
    <name evidence="5" type="primary">rplE</name>
    <name evidence="9" type="ORF">DN752_07755</name>
</gene>
<reference evidence="9 10" key="1">
    <citation type="submission" date="2018-06" db="EMBL/GenBank/DDBJ databases">
        <title>Echinicola strongylocentroti sp. nov., isolated from a sea urchin Strongylocentrotus intermedius.</title>
        <authorList>
            <person name="Bae S.S."/>
        </authorList>
    </citation>
    <scope>NUCLEOTIDE SEQUENCE [LARGE SCALE GENOMIC DNA]</scope>
    <source>
        <strain evidence="9 10">MEBiC08714</strain>
    </source>
</reference>
<dbReference type="PROSITE" id="PS00358">
    <property type="entry name" value="RIBOSOMAL_L5"/>
    <property type="match status" value="1"/>
</dbReference>
<evidence type="ECO:0000256" key="3">
    <source>
        <dbReference type="ARBA" id="ARBA00023274"/>
    </source>
</evidence>
<dbReference type="AlphaFoldDB" id="A0A2Z4IHQ2"/>
<sequence length="186" mass="20892">MANPRVKDKYVKEIAPELKEKFQYNSVMQVPKLSKIVINKGIGAAVADKKLVDHGVEELSLITGQRAVMTKAKKSVSNFKLREDMPIGAKVTLRGNRMYEFLDRLTSVALPRVRDFKGISDKGFDGRGNYTLGVEEQIIFPEISIDKVNRISGMDITFVTTAETDEESYALLKAFGMPFVNNKKEE</sequence>
<dbReference type="KEGG" id="est:DN752_07755"/>
<keyword evidence="10" id="KW-1185">Reference proteome</keyword>
<protein>
    <recommendedName>
        <fullName evidence="4 5">Large ribosomal subunit protein uL5</fullName>
    </recommendedName>
</protein>
<dbReference type="Gene3D" id="3.30.1440.10">
    <property type="match status" value="1"/>
</dbReference>
<dbReference type="HAMAP" id="MF_01333_B">
    <property type="entry name" value="Ribosomal_uL5_B"/>
    <property type="match status" value="1"/>
</dbReference>
<dbReference type="InterPro" id="IPR031309">
    <property type="entry name" value="Ribosomal_uL5_C"/>
</dbReference>
<dbReference type="Pfam" id="PF00673">
    <property type="entry name" value="Ribosomal_L5_C"/>
    <property type="match status" value="1"/>
</dbReference>
<evidence type="ECO:0000256" key="4">
    <source>
        <dbReference type="ARBA" id="ARBA00035245"/>
    </source>
</evidence>
<keyword evidence="2 5" id="KW-0689">Ribosomal protein</keyword>
<organism evidence="9 10">
    <name type="scientific">Echinicola strongylocentroti</name>
    <dbReference type="NCBI Taxonomy" id="1795355"/>
    <lineage>
        <taxon>Bacteria</taxon>
        <taxon>Pseudomonadati</taxon>
        <taxon>Bacteroidota</taxon>
        <taxon>Cytophagia</taxon>
        <taxon>Cytophagales</taxon>
        <taxon>Cyclobacteriaceae</taxon>
        <taxon>Echinicola</taxon>
    </lineage>
</organism>
<dbReference type="InterPro" id="IPR020929">
    <property type="entry name" value="Ribosomal_uL5_CS"/>
</dbReference>
<comment type="function">
    <text evidence="5">This is 1 of the proteins that bind and probably mediate the attachment of the 5S RNA into the large ribosomal subunit, where it forms part of the central protuberance. In the 70S ribosome it contacts protein S13 of the 30S subunit (bridge B1b), connecting the 2 subunits; this bridge is implicated in subunit movement. Contacts the P site tRNA; the 5S rRNA and some of its associated proteins might help stabilize positioning of ribosome-bound tRNAs.</text>
</comment>
<dbReference type="EMBL" id="CP030041">
    <property type="protein sequence ID" value="AWW30028.1"/>
    <property type="molecule type" value="Genomic_DNA"/>
</dbReference>
<evidence type="ECO:0000259" key="7">
    <source>
        <dbReference type="Pfam" id="PF00281"/>
    </source>
</evidence>
<dbReference type="SUPFAM" id="SSF55282">
    <property type="entry name" value="RL5-like"/>
    <property type="match status" value="1"/>
</dbReference>
<accession>A0A2Z4IHQ2</accession>
<dbReference type="InterPro" id="IPR020930">
    <property type="entry name" value="Ribosomal_uL5_bac-type"/>
</dbReference>
<evidence type="ECO:0000256" key="6">
    <source>
        <dbReference type="RuleBase" id="RU003930"/>
    </source>
</evidence>
<evidence type="ECO:0000313" key="9">
    <source>
        <dbReference type="EMBL" id="AWW30028.1"/>
    </source>
</evidence>
<proteinExistence type="inferred from homology"/>
<evidence type="ECO:0000259" key="8">
    <source>
        <dbReference type="Pfam" id="PF00673"/>
    </source>
</evidence>
<evidence type="ECO:0000256" key="5">
    <source>
        <dbReference type="HAMAP-Rule" id="MF_01333"/>
    </source>
</evidence>
<dbReference type="InterPro" id="IPR002132">
    <property type="entry name" value="Ribosomal_uL5"/>
</dbReference>
<dbReference type="FunFam" id="3.30.1440.10:FF:000001">
    <property type="entry name" value="50S ribosomal protein L5"/>
    <property type="match status" value="1"/>
</dbReference>
<keyword evidence="3 5" id="KW-0687">Ribonucleoprotein</keyword>
<dbReference type="Proteomes" id="UP000248688">
    <property type="component" value="Chromosome"/>
</dbReference>
<dbReference type="Pfam" id="PF00281">
    <property type="entry name" value="Ribosomal_L5"/>
    <property type="match status" value="1"/>
</dbReference>
<keyword evidence="5" id="KW-0820">tRNA-binding</keyword>
<comment type="subunit">
    <text evidence="5">Part of the 50S ribosomal subunit; part of the 5S rRNA/L5/L18/L25 subcomplex. Contacts the 5S rRNA and the P site tRNA. Forms a bridge to the 30S subunit in the 70S ribosome.</text>
</comment>
<dbReference type="PIRSF" id="PIRSF002161">
    <property type="entry name" value="Ribosomal_L5"/>
    <property type="match status" value="1"/>
</dbReference>
<dbReference type="RefSeq" id="WP_112783421.1">
    <property type="nucleotide sequence ID" value="NZ_CP030041.1"/>
</dbReference>
<evidence type="ECO:0000256" key="1">
    <source>
        <dbReference type="ARBA" id="ARBA00008553"/>
    </source>
</evidence>
<keyword evidence="5" id="KW-0699">rRNA-binding</keyword>
<feature type="domain" description="Large ribosomal subunit protein uL5 N-terminal" evidence="7">
    <location>
        <begin position="26"/>
        <end position="82"/>
    </location>
</feature>
<dbReference type="NCBIfam" id="NF000585">
    <property type="entry name" value="PRK00010.1"/>
    <property type="match status" value="1"/>
</dbReference>
<name>A0A2Z4IHQ2_9BACT</name>
<keyword evidence="5" id="KW-0694">RNA-binding</keyword>
<dbReference type="GO" id="GO:0006412">
    <property type="term" value="P:translation"/>
    <property type="evidence" value="ECO:0007669"/>
    <property type="project" value="UniProtKB-UniRule"/>
</dbReference>
<feature type="domain" description="Large ribosomal subunit protein uL5 C-terminal" evidence="8">
    <location>
        <begin position="86"/>
        <end position="179"/>
    </location>
</feature>
<dbReference type="InterPro" id="IPR022803">
    <property type="entry name" value="Ribosomal_uL5_dom_sf"/>
</dbReference>
<dbReference type="InterPro" id="IPR031310">
    <property type="entry name" value="Ribosomal_uL5_N"/>
</dbReference>
<dbReference type="OrthoDB" id="9806626at2"/>
<dbReference type="GO" id="GO:0003735">
    <property type="term" value="F:structural constituent of ribosome"/>
    <property type="evidence" value="ECO:0007669"/>
    <property type="project" value="InterPro"/>
</dbReference>